<proteinExistence type="predicted"/>
<organism evidence="3">
    <name type="scientific">Drosophila grimshawi</name>
    <name type="common">Hawaiian fruit fly</name>
    <name type="synonym">Idiomyia grimshawi</name>
    <dbReference type="NCBI Taxonomy" id="7222"/>
    <lineage>
        <taxon>Eukaryota</taxon>
        <taxon>Metazoa</taxon>
        <taxon>Ecdysozoa</taxon>
        <taxon>Arthropoda</taxon>
        <taxon>Hexapoda</taxon>
        <taxon>Insecta</taxon>
        <taxon>Pterygota</taxon>
        <taxon>Neoptera</taxon>
        <taxon>Endopterygota</taxon>
        <taxon>Diptera</taxon>
        <taxon>Brachycera</taxon>
        <taxon>Muscomorpha</taxon>
        <taxon>Ephydroidea</taxon>
        <taxon>Drosophilidae</taxon>
        <taxon>Drosophila</taxon>
        <taxon>Hawaiian Drosophila</taxon>
    </lineage>
</organism>
<dbReference type="OrthoDB" id="8019026at2759"/>
<dbReference type="Proteomes" id="UP000001070">
    <property type="component" value="Unassembled WGS sequence"/>
</dbReference>
<dbReference type="OMA" id="DEYQRQC"/>
<feature type="region of interest" description="Disordered" evidence="1">
    <location>
        <begin position="1"/>
        <end position="40"/>
    </location>
</feature>
<sequence>MADEQQQQQQQQQKVQQEQSCPAERRRRRAQPMPPDNMIRNSIASSLTQIIVNMQDEDSKQKCRELLQVDDLIQGAHIKILTVLEQIDLEREQRERAISERRHRRSNQEN</sequence>
<dbReference type="InParanoid" id="B4JMP7"/>
<dbReference type="EMBL" id="CH916371">
    <property type="protein sequence ID" value="EDV91990.1"/>
    <property type="molecule type" value="Genomic_DNA"/>
</dbReference>
<reference evidence="2 3" key="1">
    <citation type="journal article" date="2007" name="Nature">
        <title>Evolution of genes and genomes on the Drosophila phylogeny.</title>
        <authorList>
            <consortium name="Drosophila 12 Genomes Consortium"/>
            <person name="Clark A.G."/>
            <person name="Eisen M.B."/>
            <person name="Smith D.R."/>
            <person name="Bergman C.M."/>
            <person name="Oliver B."/>
            <person name="Markow T.A."/>
            <person name="Kaufman T.C."/>
            <person name="Kellis M."/>
            <person name="Gelbart W."/>
            <person name="Iyer V.N."/>
            <person name="Pollard D.A."/>
            <person name="Sackton T.B."/>
            <person name="Larracuente A.M."/>
            <person name="Singh N.D."/>
            <person name="Abad J.P."/>
            <person name="Abt D.N."/>
            <person name="Adryan B."/>
            <person name="Aguade M."/>
            <person name="Akashi H."/>
            <person name="Anderson W.W."/>
            <person name="Aquadro C.F."/>
            <person name="Ardell D.H."/>
            <person name="Arguello R."/>
            <person name="Artieri C.G."/>
            <person name="Barbash D.A."/>
            <person name="Barker D."/>
            <person name="Barsanti P."/>
            <person name="Batterham P."/>
            <person name="Batzoglou S."/>
            <person name="Begun D."/>
            <person name="Bhutkar A."/>
            <person name="Blanco E."/>
            <person name="Bosak S.A."/>
            <person name="Bradley R.K."/>
            <person name="Brand A.D."/>
            <person name="Brent M.R."/>
            <person name="Brooks A.N."/>
            <person name="Brown R.H."/>
            <person name="Butlin R.K."/>
            <person name="Caggese C."/>
            <person name="Calvi B.R."/>
            <person name="Bernardo de Carvalho A."/>
            <person name="Caspi A."/>
            <person name="Castrezana S."/>
            <person name="Celniker S.E."/>
            <person name="Chang J.L."/>
            <person name="Chapple C."/>
            <person name="Chatterji S."/>
            <person name="Chinwalla A."/>
            <person name="Civetta A."/>
            <person name="Clifton S.W."/>
            <person name="Comeron J.M."/>
            <person name="Costello J.C."/>
            <person name="Coyne J.A."/>
            <person name="Daub J."/>
            <person name="David R.G."/>
            <person name="Delcher A.L."/>
            <person name="Delehaunty K."/>
            <person name="Do C.B."/>
            <person name="Ebling H."/>
            <person name="Edwards K."/>
            <person name="Eickbush T."/>
            <person name="Evans J.D."/>
            <person name="Filipski A."/>
            <person name="Findeiss S."/>
            <person name="Freyhult E."/>
            <person name="Fulton L."/>
            <person name="Fulton R."/>
            <person name="Garcia A.C."/>
            <person name="Gardiner A."/>
            <person name="Garfield D.A."/>
            <person name="Garvin B.E."/>
            <person name="Gibson G."/>
            <person name="Gilbert D."/>
            <person name="Gnerre S."/>
            <person name="Godfrey J."/>
            <person name="Good R."/>
            <person name="Gotea V."/>
            <person name="Gravely B."/>
            <person name="Greenberg A.J."/>
            <person name="Griffiths-Jones S."/>
            <person name="Gross S."/>
            <person name="Guigo R."/>
            <person name="Gustafson E.A."/>
            <person name="Haerty W."/>
            <person name="Hahn M.W."/>
            <person name="Halligan D.L."/>
            <person name="Halpern A.L."/>
            <person name="Halter G.M."/>
            <person name="Han M.V."/>
            <person name="Heger A."/>
            <person name="Hillier L."/>
            <person name="Hinrichs A.S."/>
            <person name="Holmes I."/>
            <person name="Hoskins R.A."/>
            <person name="Hubisz M.J."/>
            <person name="Hultmark D."/>
            <person name="Huntley M.A."/>
            <person name="Jaffe D.B."/>
            <person name="Jagadeeshan S."/>
            <person name="Jeck W.R."/>
            <person name="Johnson J."/>
            <person name="Jones C.D."/>
            <person name="Jordan W.C."/>
            <person name="Karpen G.H."/>
            <person name="Kataoka E."/>
            <person name="Keightley P.D."/>
            <person name="Kheradpour P."/>
            <person name="Kirkness E.F."/>
            <person name="Koerich L.B."/>
            <person name="Kristiansen K."/>
            <person name="Kudrna D."/>
            <person name="Kulathinal R.J."/>
            <person name="Kumar S."/>
            <person name="Kwok R."/>
            <person name="Lander E."/>
            <person name="Langley C.H."/>
            <person name="Lapoint R."/>
            <person name="Lazzaro B.P."/>
            <person name="Lee S.J."/>
            <person name="Levesque L."/>
            <person name="Li R."/>
            <person name="Lin C.F."/>
            <person name="Lin M.F."/>
            <person name="Lindblad-Toh K."/>
            <person name="Llopart A."/>
            <person name="Long M."/>
            <person name="Low L."/>
            <person name="Lozovsky E."/>
            <person name="Lu J."/>
            <person name="Luo M."/>
            <person name="Machado C.A."/>
            <person name="Makalowski W."/>
            <person name="Marzo M."/>
            <person name="Matsuda M."/>
            <person name="Matzkin L."/>
            <person name="McAllister B."/>
            <person name="McBride C.S."/>
            <person name="McKernan B."/>
            <person name="McKernan K."/>
            <person name="Mendez-Lago M."/>
            <person name="Minx P."/>
            <person name="Mollenhauer M.U."/>
            <person name="Montooth K."/>
            <person name="Mount S.M."/>
            <person name="Mu X."/>
            <person name="Myers E."/>
            <person name="Negre B."/>
            <person name="Newfeld S."/>
            <person name="Nielsen R."/>
            <person name="Noor M.A."/>
            <person name="O'Grady P."/>
            <person name="Pachter L."/>
            <person name="Papaceit M."/>
            <person name="Parisi M.J."/>
            <person name="Parisi M."/>
            <person name="Parts L."/>
            <person name="Pedersen J.S."/>
            <person name="Pesole G."/>
            <person name="Phillippy A.M."/>
            <person name="Ponting C.P."/>
            <person name="Pop M."/>
            <person name="Porcelli D."/>
            <person name="Powell J.R."/>
            <person name="Prohaska S."/>
            <person name="Pruitt K."/>
            <person name="Puig M."/>
            <person name="Quesneville H."/>
            <person name="Ram K.R."/>
            <person name="Rand D."/>
            <person name="Rasmussen M.D."/>
            <person name="Reed L.K."/>
            <person name="Reenan R."/>
            <person name="Reily A."/>
            <person name="Remington K.A."/>
            <person name="Rieger T.T."/>
            <person name="Ritchie M.G."/>
            <person name="Robin C."/>
            <person name="Rogers Y.H."/>
            <person name="Rohde C."/>
            <person name="Rozas J."/>
            <person name="Rubenfield M.J."/>
            <person name="Ruiz A."/>
            <person name="Russo S."/>
            <person name="Salzberg S.L."/>
            <person name="Sanchez-Gracia A."/>
            <person name="Saranga D.J."/>
            <person name="Sato H."/>
            <person name="Schaeffer S.W."/>
            <person name="Schatz M.C."/>
            <person name="Schlenke T."/>
            <person name="Schwartz R."/>
            <person name="Segarra C."/>
            <person name="Singh R.S."/>
            <person name="Sirot L."/>
            <person name="Sirota M."/>
            <person name="Sisneros N.B."/>
            <person name="Smith C.D."/>
            <person name="Smith T.F."/>
            <person name="Spieth J."/>
            <person name="Stage D.E."/>
            <person name="Stark A."/>
            <person name="Stephan W."/>
            <person name="Strausberg R.L."/>
            <person name="Strempel S."/>
            <person name="Sturgill D."/>
            <person name="Sutton G."/>
            <person name="Sutton G.G."/>
            <person name="Tao W."/>
            <person name="Teichmann S."/>
            <person name="Tobari Y.N."/>
            <person name="Tomimura Y."/>
            <person name="Tsolas J.M."/>
            <person name="Valente V.L."/>
            <person name="Venter E."/>
            <person name="Venter J.C."/>
            <person name="Vicario S."/>
            <person name="Vieira F.G."/>
            <person name="Vilella A.J."/>
            <person name="Villasante A."/>
            <person name="Walenz B."/>
            <person name="Wang J."/>
            <person name="Wasserman M."/>
            <person name="Watts T."/>
            <person name="Wilson D."/>
            <person name="Wilson R.K."/>
            <person name="Wing R.A."/>
            <person name="Wolfner M.F."/>
            <person name="Wong A."/>
            <person name="Wong G.K."/>
            <person name="Wu C.I."/>
            <person name="Wu G."/>
            <person name="Yamamoto D."/>
            <person name="Yang H.P."/>
            <person name="Yang S.P."/>
            <person name="Yorke J.A."/>
            <person name="Yoshida K."/>
            <person name="Zdobnov E."/>
            <person name="Zhang P."/>
            <person name="Zhang Y."/>
            <person name="Zimin A.V."/>
            <person name="Baldwin J."/>
            <person name="Abdouelleil A."/>
            <person name="Abdulkadir J."/>
            <person name="Abebe A."/>
            <person name="Abera B."/>
            <person name="Abreu J."/>
            <person name="Acer S.C."/>
            <person name="Aftuck L."/>
            <person name="Alexander A."/>
            <person name="An P."/>
            <person name="Anderson E."/>
            <person name="Anderson S."/>
            <person name="Arachi H."/>
            <person name="Azer M."/>
            <person name="Bachantsang P."/>
            <person name="Barry A."/>
            <person name="Bayul T."/>
            <person name="Berlin A."/>
            <person name="Bessette D."/>
            <person name="Bloom T."/>
            <person name="Blye J."/>
            <person name="Boguslavskiy L."/>
            <person name="Bonnet C."/>
            <person name="Boukhgalter B."/>
            <person name="Bourzgui I."/>
            <person name="Brown A."/>
            <person name="Cahill P."/>
            <person name="Channer S."/>
            <person name="Cheshatsang Y."/>
            <person name="Chuda L."/>
            <person name="Citroen M."/>
            <person name="Collymore A."/>
            <person name="Cooke P."/>
            <person name="Costello M."/>
            <person name="D'Aco K."/>
            <person name="Daza R."/>
            <person name="De Haan G."/>
            <person name="DeGray S."/>
            <person name="DeMaso C."/>
            <person name="Dhargay N."/>
            <person name="Dooley K."/>
            <person name="Dooley E."/>
            <person name="Doricent M."/>
            <person name="Dorje P."/>
            <person name="Dorjee K."/>
            <person name="Dupes A."/>
            <person name="Elong R."/>
            <person name="Falk J."/>
            <person name="Farina A."/>
            <person name="Faro S."/>
            <person name="Ferguson D."/>
            <person name="Fisher S."/>
            <person name="Foley C.D."/>
            <person name="Franke A."/>
            <person name="Friedrich D."/>
            <person name="Gadbois L."/>
            <person name="Gearin G."/>
            <person name="Gearin C.R."/>
            <person name="Giannoukos G."/>
            <person name="Goode T."/>
            <person name="Graham J."/>
            <person name="Grandbois E."/>
            <person name="Grewal S."/>
            <person name="Gyaltsen K."/>
            <person name="Hafez N."/>
            <person name="Hagos B."/>
            <person name="Hall J."/>
            <person name="Henson C."/>
            <person name="Hollinger A."/>
            <person name="Honan T."/>
            <person name="Huard M.D."/>
            <person name="Hughes L."/>
            <person name="Hurhula B."/>
            <person name="Husby M.E."/>
            <person name="Kamat A."/>
            <person name="Kanga B."/>
            <person name="Kashin S."/>
            <person name="Khazanovich D."/>
            <person name="Kisner P."/>
            <person name="Lance K."/>
            <person name="Lara M."/>
            <person name="Lee W."/>
            <person name="Lennon N."/>
            <person name="Letendre F."/>
            <person name="LeVine R."/>
            <person name="Lipovsky A."/>
            <person name="Liu X."/>
            <person name="Liu J."/>
            <person name="Liu S."/>
            <person name="Lokyitsang T."/>
            <person name="Lokyitsang Y."/>
            <person name="Lubonja R."/>
            <person name="Lui A."/>
            <person name="MacDonald P."/>
            <person name="Magnisalis V."/>
            <person name="Maru K."/>
            <person name="Matthews C."/>
            <person name="McCusker W."/>
            <person name="McDonough S."/>
            <person name="Mehta T."/>
            <person name="Meldrim J."/>
            <person name="Meneus L."/>
            <person name="Mihai O."/>
            <person name="Mihalev A."/>
            <person name="Mihova T."/>
            <person name="Mittelman R."/>
            <person name="Mlenga V."/>
            <person name="Montmayeur A."/>
            <person name="Mulrain L."/>
            <person name="Navidi A."/>
            <person name="Naylor J."/>
            <person name="Negash T."/>
            <person name="Nguyen T."/>
            <person name="Nguyen N."/>
            <person name="Nicol R."/>
            <person name="Norbu C."/>
            <person name="Norbu N."/>
            <person name="Novod N."/>
            <person name="O'Neill B."/>
            <person name="Osman S."/>
            <person name="Markiewicz E."/>
            <person name="Oyono O.L."/>
            <person name="Patti C."/>
            <person name="Phunkhang P."/>
            <person name="Pierre F."/>
            <person name="Priest M."/>
            <person name="Raghuraman S."/>
            <person name="Rege F."/>
            <person name="Reyes R."/>
            <person name="Rise C."/>
            <person name="Rogov P."/>
            <person name="Ross K."/>
            <person name="Ryan E."/>
            <person name="Settipalli S."/>
            <person name="Shea T."/>
            <person name="Sherpa N."/>
            <person name="Shi L."/>
            <person name="Shih D."/>
            <person name="Sparrow T."/>
            <person name="Spaulding J."/>
            <person name="Stalker J."/>
            <person name="Stange-Thomann N."/>
            <person name="Stavropoulos S."/>
            <person name="Stone C."/>
            <person name="Strader C."/>
            <person name="Tesfaye S."/>
            <person name="Thomson T."/>
            <person name="Thoulutsang Y."/>
            <person name="Thoulutsang D."/>
            <person name="Topham K."/>
            <person name="Topping I."/>
            <person name="Tsamla T."/>
            <person name="Vassiliev H."/>
            <person name="Vo A."/>
            <person name="Wangchuk T."/>
            <person name="Wangdi T."/>
            <person name="Weiand M."/>
            <person name="Wilkinson J."/>
            <person name="Wilson A."/>
            <person name="Yadav S."/>
            <person name="Young G."/>
            <person name="Yu Q."/>
            <person name="Zembek L."/>
            <person name="Zhong D."/>
            <person name="Zimmer A."/>
            <person name="Zwirko Z."/>
            <person name="Jaffe D.B."/>
            <person name="Alvarez P."/>
            <person name="Brockman W."/>
            <person name="Butler J."/>
            <person name="Chin C."/>
            <person name="Gnerre S."/>
            <person name="Grabherr M."/>
            <person name="Kleber M."/>
            <person name="Mauceli E."/>
            <person name="MacCallum I."/>
        </authorList>
    </citation>
    <scope>NUCLEOTIDE SEQUENCE [LARGE SCALE GENOMIC DNA]</scope>
    <source>
        <strain evidence="3">Tucson 15287-2541.00</strain>
    </source>
</reference>
<gene>
    <name evidence="2" type="primary">Dgri\GH24664</name>
    <name evidence="2" type="ORF">Dgri_GH24664</name>
</gene>
<dbReference type="eggNOG" id="ENOG502T8UE">
    <property type="taxonomic scope" value="Eukaryota"/>
</dbReference>
<name>B4JMP7_DROGR</name>
<accession>B4JMP7</accession>
<dbReference type="HOGENOM" id="CLU_2173574_0_0_1"/>
<evidence type="ECO:0000313" key="2">
    <source>
        <dbReference type="EMBL" id="EDV91990.1"/>
    </source>
</evidence>
<dbReference type="KEGG" id="dgr:6565552"/>
<evidence type="ECO:0000313" key="3">
    <source>
        <dbReference type="Proteomes" id="UP000001070"/>
    </source>
</evidence>
<evidence type="ECO:0000256" key="1">
    <source>
        <dbReference type="SAM" id="MobiDB-lite"/>
    </source>
</evidence>
<dbReference type="AlphaFoldDB" id="B4JMP7"/>
<protein>
    <submittedName>
        <fullName evidence="2">GH24664</fullName>
    </submittedName>
</protein>
<dbReference type="PhylomeDB" id="B4JMP7"/>
<keyword evidence="3" id="KW-1185">Reference proteome</keyword>
<feature type="compositionally biased region" description="Low complexity" evidence="1">
    <location>
        <begin position="1"/>
        <end position="19"/>
    </location>
</feature>